<reference evidence="2 5" key="1">
    <citation type="submission" date="2016-04" db="EMBL/GenBank/DDBJ databases">
        <authorList>
            <person name="Evans L.H."/>
            <person name="Alamgir A."/>
            <person name="Owens N."/>
            <person name="Weber N.D."/>
            <person name="Virtaneva K."/>
            <person name="Barbian K."/>
            <person name="Babar A."/>
            <person name="Rosenke K."/>
        </authorList>
    </citation>
    <scope>NUCLEOTIDE SEQUENCE [LARGE SCALE GENOMIC DNA]</scope>
    <source>
        <strain evidence="2">S5</strain>
        <strain evidence="5">S5(T) (JCM 30642 \VKM B-2941)</strain>
    </source>
</reference>
<dbReference type="GeneID" id="41587444"/>
<dbReference type="KEGG" id="cdiv:CPM_0106"/>
<protein>
    <submittedName>
        <fullName evidence="2">Uncharacterized protein</fullName>
    </submittedName>
</protein>
<dbReference type="EMBL" id="LT719092">
    <property type="protein sequence ID" value="SJK84001.1"/>
    <property type="molecule type" value="Genomic_DNA"/>
</dbReference>
<sequence>MAEVKEIKETEKDGKSLVSESKSTHTRDVVTRDTMIQMDEISEDIFEVFRKYDLSIWEAKNIIPYLVAKISEEARDNEMDIVEYIDLYLKPSALDFSKGLRNFRKFSEKKFHKVESVRQ</sequence>
<feature type="region of interest" description="Disordered" evidence="1">
    <location>
        <begin position="1"/>
        <end position="26"/>
    </location>
</feature>
<reference evidence="4" key="3">
    <citation type="submission" date="2016-06" db="EMBL/GenBank/DDBJ databases">
        <authorList>
            <person name="Toshchakov V.S."/>
        </authorList>
    </citation>
    <scope>NUCLEOTIDE SEQUENCE [LARGE SCALE GENOMIC DNA]</scope>
    <source>
        <strain>PM4 (JCM 30641</strain>
        <strain evidence="4">\VKM B-2940)</strain>
    </source>
</reference>
<evidence type="ECO:0000313" key="5">
    <source>
        <dbReference type="Proteomes" id="UP000195607"/>
    </source>
</evidence>
<dbReference type="STRING" id="1673428.CPM_0106"/>
<reference evidence="3" key="2">
    <citation type="submission" date="2016-06" db="EMBL/GenBank/DDBJ databases">
        <authorList>
            <person name="Olsen C.W."/>
            <person name="Carey S."/>
            <person name="Hinshaw L."/>
            <person name="Karasin A.I."/>
        </authorList>
    </citation>
    <scope>NUCLEOTIDE SEQUENCE [LARGE SCALE GENOMIC DNA]</scope>
    <source>
        <strain evidence="3">PM4</strain>
    </source>
</reference>
<proteinExistence type="predicted"/>
<feature type="compositionally biased region" description="Basic and acidic residues" evidence="1">
    <location>
        <begin position="1"/>
        <end position="15"/>
    </location>
</feature>
<evidence type="ECO:0000256" key="1">
    <source>
        <dbReference type="SAM" id="MobiDB-lite"/>
    </source>
</evidence>
<dbReference type="EMBL" id="LT671858">
    <property type="protein sequence ID" value="SIM32714.1"/>
    <property type="molecule type" value="Genomic_DNA"/>
</dbReference>
<name>A0A1N5S9H8_9ARCH</name>
<keyword evidence="4" id="KW-1185">Reference proteome</keyword>
<gene>
    <name evidence="3" type="ORF">CPM_0106</name>
    <name evidence="2" type="ORF">CSP5_0136</name>
</gene>
<dbReference type="Proteomes" id="UP000187822">
    <property type="component" value="Chromosome I"/>
</dbReference>
<organism evidence="2 5">
    <name type="scientific">Cuniculiplasma divulgatum</name>
    <dbReference type="NCBI Taxonomy" id="1673428"/>
    <lineage>
        <taxon>Archaea</taxon>
        <taxon>Methanobacteriati</taxon>
        <taxon>Thermoplasmatota</taxon>
        <taxon>Thermoplasmata</taxon>
        <taxon>Thermoplasmatales</taxon>
        <taxon>Cuniculiplasmataceae</taxon>
        <taxon>Cuniculiplasma</taxon>
    </lineage>
</organism>
<dbReference type="AlphaFoldDB" id="A0A1N5S9H8"/>
<evidence type="ECO:0000313" key="4">
    <source>
        <dbReference type="Proteomes" id="UP000187822"/>
    </source>
</evidence>
<evidence type="ECO:0000313" key="2">
    <source>
        <dbReference type="EMBL" id="SIM32714.1"/>
    </source>
</evidence>
<accession>A0A1N5S9H8</accession>
<dbReference type="OrthoDB" id="384256at2157"/>
<dbReference type="Proteomes" id="UP000195607">
    <property type="component" value="Chromosome I"/>
</dbReference>
<evidence type="ECO:0000313" key="3">
    <source>
        <dbReference type="EMBL" id="SJK84001.1"/>
    </source>
</evidence>
<dbReference type="RefSeq" id="WP_021789386.1">
    <property type="nucleotide sequence ID" value="NZ_LT671858.1"/>
</dbReference>